<proteinExistence type="predicted"/>
<dbReference type="PROSITE" id="PS51257">
    <property type="entry name" value="PROKAR_LIPOPROTEIN"/>
    <property type="match status" value="1"/>
</dbReference>
<evidence type="ECO:0000259" key="1">
    <source>
        <dbReference type="Pfam" id="PF00149"/>
    </source>
</evidence>
<dbReference type="Proteomes" id="UP000193431">
    <property type="component" value="Chromosome"/>
</dbReference>
<protein>
    <recommendedName>
        <fullName evidence="1">Calcineurin-like phosphoesterase domain-containing protein</fullName>
    </recommendedName>
</protein>
<dbReference type="Gene3D" id="3.60.21.10">
    <property type="match status" value="1"/>
</dbReference>
<dbReference type="RefSeq" id="WP_085766523.1">
    <property type="nucleotide sequence ID" value="NZ_CP019344.1"/>
</dbReference>
<dbReference type="STRING" id="331648.BST97_06765"/>
<dbReference type="SUPFAM" id="SSF56300">
    <property type="entry name" value="Metallo-dependent phosphatases"/>
    <property type="match status" value="1"/>
</dbReference>
<dbReference type="EMBL" id="CP019344">
    <property type="protein sequence ID" value="ARN77722.1"/>
    <property type="molecule type" value="Genomic_DNA"/>
</dbReference>
<dbReference type="InterPro" id="IPR004843">
    <property type="entry name" value="Calcineurin-like_PHP"/>
</dbReference>
<reference evidence="2 3" key="1">
    <citation type="submission" date="2016-11" db="EMBL/GenBank/DDBJ databases">
        <title>Trade-off between light-utilization and light-protection in marine flavobacteria.</title>
        <authorList>
            <person name="Kumagai Y."/>
        </authorList>
    </citation>
    <scope>NUCLEOTIDE SEQUENCE [LARGE SCALE GENOMIC DNA]</scope>
    <source>
        <strain evidence="2 3">JCM 13191</strain>
    </source>
</reference>
<keyword evidence="3" id="KW-1185">Reference proteome</keyword>
<evidence type="ECO:0000313" key="2">
    <source>
        <dbReference type="EMBL" id="ARN77722.1"/>
    </source>
</evidence>
<name>A0A1W6MJG9_9FLAO</name>
<feature type="domain" description="Calcineurin-like phosphoesterase" evidence="1">
    <location>
        <begin position="53"/>
        <end position="233"/>
    </location>
</feature>
<evidence type="ECO:0000313" key="3">
    <source>
        <dbReference type="Proteomes" id="UP000193431"/>
    </source>
</evidence>
<dbReference type="InterPro" id="IPR029052">
    <property type="entry name" value="Metallo-depent_PP-like"/>
</dbReference>
<dbReference type="Pfam" id="PF00149">
    <property type="entry name" value="Metallophos"/>
    <property type="match status" value="1"/>
</dbReference>
<dbReference type="GO" id="GO:0016787">
    <property type="term" value="F:hydrolase activity"/>
    <property type="evidence" value="ECO:0007669"/>
    <property type="project" value="InterPro"/>
</dbReference>
<dbReference type="OrthoDB" id="333971at2"/>
<dbReference type="AlphaFoldDB" id="A0A1W6MJG9"/>
<organism evidence="2 3">
    <name type="scientific">Nonlabens spongiae</name>
    <dbReference type="NCBI Taxonomy" id="331648"/>
    <lineage>
        <taxon>Bacteria</taxon>
        <taxon>Pseudomonadati</taxon>
        <taxon>Bacteroidota</taxon>
        <taxon>Flavobacteriia</taxon>
        <taxon>Flavobacteriales</taxon>
        <taxon>Flavobacteriaceae</taxon>
        <taxon>Nonlabens</taxon>
    </lineage>
</organism>
<gene>
    <name evidence="2" type="ORF">BST97_06765</name>
</gene>
<accession>A0A1W6MJG9</accession>
<sequence length="1215" mass="140090">MTRNTLFNRIPIFFILLWVVACSTLNTQIKGVPNVSTQDQEHRSFYLIGNLSSDVGDRDQNLITAVEYIKKNAQDLDYTLLLGDNIEAKKVFARDQDSADLKSLSRQLDLFNDIKGSKYAIPGDHDWNDEGLEGLKKIEKLVEERWDNNDAFQPEKACPFEEINVSESMHLFIVDSEWYIRDWNENPEFNDKCEITTRKQFLAVLGDEMRKQRHKTVILAMHHPVYTNGLYGGRIADYNLYKPTRENVYIPFLGSVWSFIRAQGGVSRQDRFNPKMNELMEEIKTISLGLDRLFVVSGHERSLQYIDQGSLRQVISGSIYEQQAASLGKNGLFSSGSNGFAELRVYPDRSSTVHFYEIKDGKVREVYGNTAFAKAEQFNIDSLPQVTEKFKTASIYTKEETDVDEDHENFYGKHYRDLYGTEVKAPVVLIDTLYGGLRIERPGGGNQTQGLRLVDSLDREFNMRALEKDALRFLQSAGYDQLDAEQYFQETFPEELVRDFYTAAHPYGAFAIPIMAKAIDVGHTEPKLFYVPKQKALGDFNTTHGNRLYMIVEKPDDSFKAPEMFGKNEDIESTTDLFEKIRKDEKNNIDERVYIRARIFDMLLGDWDRHQDQWRWAQVQDPSDEDAHTFMAIPRDRDQVFSRFDGSLFDFLRKYMSAIRQFGVYGPDIEHIKEFSKSAEKLDRALLQKTSLKDWEEEARFIQQNLNEQIVREAFEQMPEEVKTESWAQTQRDLLARKDNLVSIVQRFYDQFLEFQTLKGTDEPDHFLISRKRNGITRVVAHRWEDGELGAQLFDRTFDVATTQDLWLFGLDDDDIFVVEGETSGQTVAIAISGGKDDDTYEIKEGKKIKVYDYESEDNEVENNGGFIVLRDDYDINHYDYERKPIRTAKIKLNNEYNPDLGYIPTLGYSKEIIGYEANPYSRKYGIEVNYHSLTQAAVFKPSAGLSNVVGHYNLEFEGLLTTNNYTENFFGFGNDTDFDRDADFDDNRVLLQRREAKLFLDRQGDYGSRFQFDVGYQNIALENEDDDQYLNLGGIYTYRAVDNERFATNGMHFTLDARFTDDLTEDSDFFNVDPSLTLWNAIDNSRDFVLKTTIGAQTRLGDQPEFYQAAQLGAENGLRSYRMNRFLGDATLYGSADVLYDFVPLKTRILPLHIMGYLGFDAGKAWWRGDTTGNIHTSYGGGLEFLMSGLFKGSISYFYGDEGGRLQFGLRFSK</sequence>